<sequence>MTVPVGTVASRRAFLAAAGAGIVTGVTGCRSVLLGDSSSGASAAAGSVEEWVRSRRAPYFIAHRGEGDVYPEHTMPSYRAAVDAGARALEVSTSSSKDDVLVCMHDLTLDRTTNTSGPVKARSWAELQDVAVVQPQLGPRWTTPPLTRIPSLEEVLEAFAGKTVLCLEAKVDIDYPLLVELVEKRGLQKSVVFKFFHMSSRIADAKAAGYPVFVYLGSDDASEEAIRDAASGLDRTTDYLVLPTTTLDGADLPDAAVRTAVGTGVSTWVYPVHRRSEAKRYQDLGAEGIITSSLEYVRETSPLATSDQWASKAIAPGEMTRHPDRAENGPSWTSQDELTLARDGAQRFLTLGQLAPVANAQGRYSISFEARWNKLPTDVAAGGFTLAFGHVDDAYYEHRLGAGDGYHAICRADGSLSIFSHTRGSADGFQLSGTSQAPIRTGQWMSMRLEVTPSTLVWSRLGTSDVASVVATDARFRGGYLHIGRHSADGSLSLRRLRVDPV</sequence>
<dbReference type="InterPro" id="IPR006311">
    <property type="entry name" value="TAT_signal"/>
</dbReference>
<dbReference type="EMBL" id="CP077062">
    <property type="protein sequence ID" value="QWZ08386.1"/>
    <property type="molecule type" value="Genomic_DNA"/>
</dbReference>
<proteinExistence type="predicted"/>
<dbReference type="KEGG" id="nps:KRR39_00415"/>
<dbReference type="PANTHER" id="PTHR46211:SF14">
    <property type="entry name" value="GLYCEROPHOSPHODIESTER PHOSPHODIESTERASE"/>
    <property type="match status" value="1"/>
</dbReference>
<gene>
    <name evidence="2" type="ORF">KRR39_00415</name>
</gene>
<dbReference type="GO" id="GO:0006629">
    <property type="term" value="P:lipid metabolic process"/>
    <property type="evidence" value="ECO:0007669"/>
    <property type="project" value="InterPro"/>
</dbReference>
<dbReference type="PROSITE" id="PS51704">
    <property type="entry name" value="GP_PDE"/>
    <property type="match status" value="1"/>
</dbReference>
<evidence type="ECO:0000313" key="3">
    <source>
        <dbReference type="Proteomes" id="UP000683575"/>
    </source>
</evidence>
<keyword evidence="3" id="KW-1185">Reference proteome</keyword>
<accession>A0A975SYW1</accession>
<evidence type="ECO:0000259" key="1">
    <source>
        <dbReference type="PROSITE" id="PS51704"/>
    </source>
</evidence>
<dbReference type="AlphaFoldDB" id="A0A975SYW1"/>
<dbReference type="Pfam" id="PF03009">
    <property type="entry name" value="GDPD"/>
    <property type="match status" value="1"/>
</dbReference>
<organism evidence="2 3">
    <name type="scientific">Nocardioides panacis</name>
    <dbReference type="NCBI Taxonomy" id="2849501"/>
    <lineage>
        <taxon>Bacteria</taxon>
        <taxon>Bacillati</taxon>
        <taxon>Actinomycetota</taxon>
        <taxon>Actinomycetes</taxon>
        <taxon>Propionibacteriales</taxon>
        <taxon>Nocardioidaceae</taxon>
        <taxon>Nocardioides</taxon>
    </lineage>
</organism>
<dbReference type="Proteomes" id="UP000683575">
    <property type="component" value="Chromosome"/>
</dbReference>
<dbReference type="InterPro" id="IPR030395">
    <property type="entry name" value="GP_PDE_dom"/>
</dbReference>
<reference evidence="2" key="1">
    <citation type="submission" date="2021-06" db="EMBL/GenBank/DDBJ databases">
        <title>Complete genome sequence of Nocardioides sp. G188.</title>
        <authorList>
            <person name="Im W.-T."/>
        </authorList>
    </citation>
    <scope>NUCLEOTIDE SEQUENCE</scope>
    <source>
        <strain evidence="2">G188</strain>
    </source>
</reference>
<dbReference type="PROSITE" id="PS51318">
    <property type="entry name" value="TAT"/>
    <property type="match status" value="1"/>
</dbReference>
<dbReference type="RefSeq" id="WP_216939876.1">
    <property type="nucleotide sequence ID" value="NZ_CP077062.1"/>
</dbReference>
<name>A0A975SYW1_9ACTN</name>
<dbReference type="PANTHER" id="PTHR46211">
    <property type="entry name" value="GLYCEROPHOSPHORYL DIESTER PHOSPHODIESTERASE"/>
    <property type="match status" value="1"/>
</dbReference>
<evidence type="ECO:0000313" key="2">
    <source>
        <dbReference type="EMBL" id="QWZ08386.1"/>
    </source>
</evidence>
<feature type="domain" description="GP-PDE" evidence="1">
    <location>
        <begin position="58"/>
        <end position="301"/>
    </location>
</feature>
<dbReference type="GO" id="GO:0008081">
    <property type="term" value="F:phosphoric diester hydrolase activity"/>
    <property type="evidence" value="ECO:0007669"/>
    <property type="project" value="InterPro"/>
</dbReference>
<protein>
    <submittedName>
        <fullName evidence="2">Glycerophosphodiester phosphodiesterase</fullName>
    </submittedName>
</protein>